<reference evidence="1 2" key="1">
    <citation type="submission" date="2018-05" db="EMBL/GenBank/DDBJ databases">
        <title>Spiribacter halobius sp. nov., a moderately halophilic bacterium isolated from marine solar saltern.</title>
        <authorList>
            <person name="Zheng W.-S."/>
            <person name="Lu D.-C."/>
            <person name="Du Z.-J."/>
        </authorList>
    </citation>
    <scope>NUCLEOTIDE SEQUENCE [LARGE SCALE GENOMIC DNA]</scope>
    <source>
        <strain evidence="1 2">E85</strain>
    </source>
</reference>
<gene>
    <name evidence="1" type="ORF">DEM34_05660</name>
</gene>
<evidence type="ECO:0000313" key="2">
    <source>
        <dbReference type="Proteomes" id="UP000245474"/>
    </source>
</evidence>
<proteinExistence type="predicted"/>
<protein>
    <recommendedName>
        <fullName evidence="3">DUF4242 domain-containing protein</fullName>
    </recommendedName>
</protein>
<dbReference type="InterPro" id="IPR042557">
    <property type="entry name" value="SCO4226"/>
</dbReference>
<evidence type="ECO:0000313" key="1">
    <source>
        <dbReference type="EMBL" id="PWG64365.1"/>
    </source>
</evidence>
<organism evidence="1 2">
    <name type="scientific">Sediminicurvatus halobius</name>
    <dbReference type="NCBI Taxonomy" id="2182432"/>
    <lineage>
        <taxon>Bacteria</taxon>
        <taxon>Pseudomonadati</taxon>
        <taxon>Pseudomonadota</taxon>
        <taxon>Gammaproteobacteria</taxon>
        <taxon>Chromatiales</taxon>
        <taxon>Ectothiorhodospiraceae</taxon>
        <taxon>Sediminicurvatus</taxon>
    </lineage>
</organism>
<dbReference type="OrthoDB" id="9800027at2"/>
<name>A0A2U2N566_9GAMM</name>
<dbReference type="Proteomes" id="UP000245474">
    <property type="component" value="Unassembled WGS sequence"/>
</dbReference>
<dbReference type="EMBL" id="QFFI01000006">
    <property type="protein sequence ID" value="PWG64365.1"/>
    <property type="molecule type" value="Genomic_DNA"/>
</dbReference>
<accession>A0A2U2N566</accession>
<evidence type="ECO:0008006" key="3">
    <source>
        <dbReference type="Google" id="ProtNLM"/>
    </source>
</evidence>
<keyword evidence="2" id="KW-1185">Reference proteome</keyword>
<dbReference type="Gene3D" id="3.30.70.3090">
    <property type="entry name" value="ORF SCO4226, nickel-binding ferredoxin-like monomer"/>
    <property type="match status" value="1"/>
</dbReference>
<dbReference type="RefSeq" id="WP_109677127.1">
    <property type="nucleotide sequence ID" value="NZ_CP086615.1"/>
</dbReference>
<dbReference type="AlphaFoldDB" id="A0A2U2N566"/>
<dbReference type="Pfam" id="PF14026">
    <property type="entry name" value="SCO4226-like"/>
    <property type="match status" value="1"/>
</dbReference>
<dbReference type="InterPro" id="IPR025336">
    <property type="entry name" value="SCO4226-like"/>
</dbReference>
<comment type="caution">
    <text evidence="1">The sequence shown here is derived from an EMBL/GenBank/DDBJ whole genome shotgun (WGS) entry which is preliminary data.</text>
</comment>
<sequence>MRELTLARHFDPPLAPGRLGALARSAMPCFKAHRIRWRESWLARDGRRMLCHLQAPDTESLRLALRGIPGEILALWPASVHDAPDPPREPANVVVERRFPAPVSYAEVQAVEDAGAWCLETHRVRFVRTYFAPHRRQMFCLYHAPDAESVRLAQGQAGLPLERVWACRWLRPTDLADGA</sequence>